<protein>
    <recommendedName>
        <fullName evidence="3">Lysine N-acyltransferase MbtK</fullName>
    </recommendedName>
    <alternativeName>
        <fullName evidence="4">Mycobactin synthase protein K</fullName>
    </alternativeName>
</protein>
<evidence type="ECO:0000259" key="6">
    <source>
        <dbReference type="SMART" id="SM01006"/>
    </source>
</evidence>
<dbReference type="SMART" id="SM01006">
    <property type="entry name" value="AlcB"/>
    <property type="match status" value="1"/>
</dbReference>
<dbReference type="SUPFAM" id="SSF55729">
    <property type="entry name" value="Acyl-CoA N-acyltransferases (Nat)"/>
    <property type="match status" value="1"/>
</dbReference>
<dbReference type="GO" id="GO:0019290">
    <property type="term" value="P:siderophore biosynthetic process"/>
    <property type="evidence" value="ECO:0007669"/>
    <property type="project" value="InterPro"/>
</dbReference>
<comment type="function">
    <text evidence="1">Acyltransferase required for the direct transfer of medium- to long-chain fatty acyl moieties from a carrier protein (MbtL) on to the epsilon-amino group of lysine residue in the mycobactin core.</text>
</comment>
<proteinExistence type="predicted"/>
<evidence type="ECO:0000256" key="4">
    <source>
        <dbReference type="ARBA" id="ARBA00031122"/>
    </source>
</evidence>
<evidence type="ECO:0000313" key="8">
    <source>
        <dbReference type="Proteomes" id="UP000249432"/>
    </source>
</evidence>
<feature type="domain" description="Acyltransferase MbtK/IucB-like conserved" evidence="6">
    <location>
        <begin position="111"/>
        <end position="159"/>
    </location>
</feature>
<feature type="region of interest" description="Disordered" evidence="5">
    <location>
        <begin position="25"/>
        <end position="69"/>
    </location>
</feature>
<dbReference type="PANTHER" id="PTHR31438:SF1">
    <property type="entry name" value="LYSINE N-ACYLTRANSFERASE C17G9.06C-RELATED"/>
    <property type="match status" value="1"/>
</dbReference>
<dbReference type="InterPro" id="IPR016181">
    <property type="entry name" value="Acyl_CoA_acyltransferase"/>
</dbReference>
<reference evidence="7 8" key="1">
    <citation type="submission" date="2017-08" db="EMBL/GenBank/DDBJ databases">
        <title>Infants hospitalized years apart are colonized by the same room-sourced microbial strains.</title>
        <authorList>
            <person name="Brooks B."/>
            <person name="Olm M.R."/>
            <person name="Firek B.A."/>
            <person name="Baker R."/>
            <person name="Thomas B.C."/>
            <person name="Morowitz M.J."/>
            <person name="Banfield J.F."/>
        </authorList>
    </citation>
    <scope>NUCLEOTIDE SEQUENCE [LARGE SCALE GENOMIC DNA]</scope>
    <source>
        <strain evidence="7">S2_003_000_R1_3</strain>
    </source>
</reference>
<dbReference type="UniPathway" id="UPA00011"/>
<evidence type="ECO:0000256" key="2">
    <source>
        <dbReference type="ARBA" id="ARBA00005102"/>
    </source>
</evidence>
<evidence type="ECO:0000256" key="5">
    <source>
        <dbReference type="SAM" id="MobiDB-lite"/>
    </source>
</evidence>
<comment type="caution">
    <text evidence="7">The sequence shown here is derived from an EMBL/GenBank/DDBJ whole genome shotgun (WGS) entry which is preliminary data.</text>
</comment>
<evidence type="ECO:0000256" key="1">
    <source>
        <dbReference type="ARBA" id="ARBA00003818"/>
    </source>
</evidence>
<dbReference type="Proteomes" id="UP000249432">
    <property type="component" value="Unassembled WGS sequence"/>
</dbReference>
<dbReference type="Pfam" id="PF13523">
    <property type="entry name" value="Acetyltransf_8"/>
    <property type="match status" value="1"/>
</dbReference>
<feature type="compositionally biased region" description="Polar residues" evidence="5">
    <location>
        <begin position="31"/>
        <end position="66"/>
    </location>
</feature>
<dbReference type="GO" id="GO:0016410">
    <property type="term" value="F:N-acyltransferase activity"/>
    <property type="evidence" value="ECO:0007669"/>
    <property type="project" value="TreeGrafter"/>
</dbReference>
<name>A0A2W5V8Q5_9CORY</name>
<evidence type="ECO:0000256" key="3">
    <source>
        <dbReference type="ARBA" id="ARBA00020586"/>
    </source>
</evidence>
<evidence type="ECO:0000313" key="7">
    <source>
        <dbReference type="EMBL" id="PZR06541.1"/>
    </source>
</evidence>
<dbReference type="Gene3D" id="3.40.630.30">
    <property type="match status" value="1"/>
</dbReference>
<dbReference type="EMBL" id="QFRA01000002">
    <property type="protein sequence ID" value="PZR06541.1"/>
    <property type="molecule type" value="Genomic_DNA"/>
</dbReference>
<sequence>MMFFLLEYVVLRLAYLLVTIARTTGDHPRMTDTSGRQPNTTTNSNDDASSGGTANDTTTDSVSGAANRNPFHLSEQEIYKRLHRLRRDVPSSAILPSPPRIPKLTGRLTLRTADPATEDPETVARWMNRPHLVDTWEQPWPAERWKRDWEAKFSGTYSLPLIMLLNGEECGYMEIYRPHRDEIGRVYDSQTHDLGFHVAVGDVANTGHGIFPPLLMNLCDELIATNPPSDLIVVEPDYRNTRLPRIMLMNGWVDGGERQQRADRRVHLLGYAKTDVARERVLTGME</sequence>
<dbReference type="PANTHER" id="PTHR31438">
    <property type="entry name" value="LYSINE N-ACYLTRANSFERASE C17G9.06C-RELATED"/>
    <property type="match status" value="1"/>
</dbReference>
<accession>A0A2W5V8Q5</accession>
<organism evidence="7 8">
    <name type="scientific">Corynebacterium kroppenstedtii</name>
    <dbReference type="NCBI Taxonomy" id="161879"/>
    <lineage>
        <taxon>Bacteria</taxon>
        <taxon>Bacillati</taxon>
        <taxon>Actinomycetota</taxon>
        <taxon>Actinomycetes</taxon>
        <taxon>Mycobacteriales</taxon>
        <taxon>Corynebacteriaceae</taxon>
        <taxon>Corynebacterium</taxon>
    </lineage>
</organism>
<comment type="pathway">
    <text evidence="2">Siderophore biosynthesis; mycobactin biosynthesis.</text>
</comment>
<dbReference type="AlphaFoldDB" id="A0A2W5V8Q5"/>
<dbReference type="InterPro" id="IPR019432">
    <property type="entry name" value="Acyltransferase_MbtK/IucB-like"/>
</dbReference>
<gene>
    <name evidence="7" type="ORF">DI525_01335</name>
</gene>